<name>A0ABR0KLK3_9EURO</name>
<keyword evidence="3" id="KW-1185">Reference proteome</keyword>
<evidence type="ECO:0000313" key="3">
    <source>
        <dbReference type="Proteomes" id="UP001345013"/>
    </source>
</evidence>
<evidence type="ECO:0000313" key="2">
    <source>
        <dbReference type="EMBL" id="KAK5099634.1"/>
    </source>
</evidence>
<proteinExistence type="predicted"/>
<dbReference type="EMBL" id="JAVRRG010000009">
    <property type="protein sequence ID" value="KAK5099634.1"/>
    <property type="molecule type" value="Genomic_DNA"/>
</dbReference>
<accession>A0ABR0KLK3</accession>
<sequence length="351" mass="39666">MHKSPNVLTILTNPCQEGQSLVDDKVFQVLNGAIGDDQKVELWHFIIAYQDYPDPGILLRTESFARDIAASEPAEGDLSGSNEDKQRIFQFCNKLVESHVNYVRATAKVLGFELYDKLIDRFYGRVMDNKFNHFLAGSTPDNFVRSWPLYNNIKQSSVDNIRTWRQHQASASYNIEQFKMSVELKVFLAKVKTAIERYEDRQRKPAPKANIPDQHHRPSPQAQTLRLARAQRRASIEKRNKIIEQNRLAKNLRLKSMNLQNIHQLGDQTRICLPDYVIRALTDSQDKYQATLEENKDKGEVDGGNLQDVVQQMHMAKDGVGEDPLGGIIIPEGYVHLGSTAASGGGGGDGY</sequence>
<reference evidence="2 3" key="1">
    <citation type="submission" date="2023-08" db="EMBL/GenBank/DDBJ databases">
        <title>Black Yeasts Isolated from many extreme environments.</title>
        <authorList>
            <person name="Coleine C."/>
            <person name="Stajich J.E."/>
            <person name="Selbmann L."/>
        </authorList>
    </citation>
    <scope>NUCLEOTIDE SEQUENCE [LARGE SCALE GENOMIC DNA]</scope>
    <source>
        <strain evidence="2 3">CCFEE 5885</strain>
    </source>
</reference>
<dbReference type="Proteomes" id="UP001345013">
    <property type="component" value="Unassembled WGS sequence"/>
</dbReference>
<evidence type="ECO:0000256" key="1">
    <source>
        <dbReference type="SAM" id="MobiDB-lite"/>
    </source>
</evidence>
<gene>
    <name evidence="2" type="ORF">LTR24_001293</name>
</gene>
<feature type="region of interest" description="Disordered" evidence="1">
    <location>
        <begin position="198"/>
        <end position="222"/>
    </location>
</feature>
<comment type="caution">
    <text evidence="2">The sequence shown here is derived from an EMBL/GenBank/DDBJ whole genome shotgun (WGS) entry which is preliminary data.</text>
</comment>
<organism evidence="2 3">
    <name type="scientific">Lithohypha guttulata</name>
    <dbReference type="NCBI Taxonomy" id="1690604"/>
    <lineage>
        <taxon>Eukaryota</taxon>
        <taxon>Fungi</taxon>
        <taxon>Dikarya</taxon>
        <taxon>Ascomycota</taxon>
        <taxon>Pezizomycotina</taxon>
        <taxon>Eurotiomycetes</taxon>
        <taxon>Chaetothyriomycetidae</taxon>
        <taxon>Chaetothyriales</taxon>
        <taxon>Trichomeriaceae</taxon>
        <taxon>Lithohypha</taxon>
    </lineage>
</organism>
<protein>
    <submittedName>
        <fullName evidence="2">Uncharacterized protein</fullName>
    </submittedName>
</protein>